<name>A0A0P8WW73_9CLOT</name>
<dbReference type="OrthoDB" id="1929760at2"/>
<evidence type="ECO:0000256" key="1">
    <source>
        <dbReference type="SAM" id="Phobius"/>
    </source>
</evidence>
<feature type="transmembrane region" description="Helical" evidence="1">
    <location>
        <begin position="95"/>
        <end position="115"/>
    </location>
</feature>
<dbReference type="RefSeq" id="WP_054877213.1">
    <property type="nucleotide sequence ID" value="NZ_LKET01000068.1"/>
</dbReference>
<gene>
    <name evidence="3" type="ORF">OXPF_42940</name>
</gene>
<feature type="transmembrane region" description="Helical" evidence="1">
    <location>
        <begin position="53"/>
        <end position="74"/>
    </location>
</feature>
<protein>
    <recommendedName>
        <fullName evidence="2">DUF5658 domain-containing protein</fullName>
    </recommendedName>
</protein>
<sequence>MKAFIKDYCLKNIKFKLFILYVLNVSDIVFTLLLIGTGMYVEMNLLMVEAVQSMSSSFILKVLLPALLLIYIYLRIQKATDKQLKKSNLLINSILAMYAMVNMSHLLWILMLPVFKRAFI</sequence>
<evidence type="ECO:0000313" key="4">
    <source>
        <dbReference type="Proteomes" id="UP000050326"/>
    </source>
</evidence>
<organism evidence="3 4">
    <name type="scientific">Oxobacter pfennigii</name>
    <dbReference type="NCBI Taxonomy" id="36849"/>
    <lineage>
        <taxon>Bacteria</taxon>
        <taxon>Bacillati</taxon>
        <taxon>Bacillota</taxon>
        <taxon>Clostridia</taxon>
        <taxon>Eubacteriales</taxon>
        <taxon>Clostridiaceae</taxon>
        <taxon>Oxobacter</taxon>
    </lineage>
</organism>
<feature type="transmembrane region" description="Helical" evidence="1">
    <location>
        <begin position="21"/>
        <end position="41"/>
    </location>
</feature>
<keyword evidence="1" id="KW-0472">Membrane</keyword>
<comment type="caution">
    <text evidence="3">The sequence shown here is derived from an EMBL/GenBank/DDBJ whole genome shotgun (WGS) entry which is preliminary data.</text>
</comment>
<dbReference type="STRING" id="36849.OXPF_42940"/>
<dbReference type="Proteomes" id="UP000050326">
    <property type="component" value="Unassembled WGS sequence"/>
</dbReference>
<proteinExistence type="predicted"/>
<keyword evidence="4" id="KW-1185">Reference proteome</keyword>
<dbReference type="InterPro" id="IPR043717">
    <property type="entry name" value="DUF5658"/>
</dbReference>
<keyword evidence="1" id="KW-0812">Transmembrane</keyword>
<dbReference type="EMBL" id="LKET01000068">
    <property type="protein sequence ID" value="KPU42509.1"/>
    <property type="molecule type" value="Genomic_DNA"/>
</dbReference>
<feature type="domain" description="DUF5658" evidence="2">
    <location>
        <begin position="19"/>
        <end position="110"/>
    </location>
</feature>
<keyword evidence="1" id="KW-1133">Transmembrane helix</keyword>
<dbReference type="Pfam" id="PF18902">
    <property type="entry name" value="DUF5658"/>
    <property type="match status" value="1"/>
</dbReference>
<dbReference type="AlphaFoldDB" id="A0A0P8WW73"/>
<evidence type="ECO:0000313" key="3">
    <source>
        <dbReference type="EMBL" id="KPU42509.1"/>
    </source>
</evidence>
<reference evidence="3 4" key="1">
    <citation type="submission" date="2015-09" db="EMBL/GenBank/DDBJ databases">
        <title>Genome sequence of Oxobacter pfennigii DSM 3222.</title>
        <authorList>
            <person name="Poehlein A."/>
            <person name="Bengelsdorf F.R."/>
            <person name="Schiel-Bengelsdorf B."/>
            <person name="Duerre P."/>
            <person name="Daniel R."/>
        </authorList>
    </citation>
    <scope>NUCLEOTIDE SEQUENCE [LARGE SCALE GENOMIC DNA]</scope>
    <source>
        <strain evidence="3 4">DSM 3222</strain>
    </source>
</reference>
<accession>A0A0P8WW73</accession>
<evidence type="ECO:0000259" key="2">
    <source>
        <dbReference type="Pfam" id="PF18902"/>
    </source>
</evidence>